<gene>
    <name evidence="1" type="ORF">Stube_50280</name>
</gene>
<organism evidence="1 2">
    <name type="scientific">Streptomyces tubercidicus</name>
    <dbReference type="NCBI Taxonomy" id="47759"/>
    <lineage>
        <taxon>Bacteria</taxon>
        <taxon>Bacillati</taxon>
        <taxon>Actinomycetota</taxon>
        <taxon>Actinomycetes</taxon>
        <taxon>Kitasatosporales</taxon>
        <taxon>Streptomycetaceae</taxon>
        <taxon>Streptomyces</taxon>
    </lineage>
</organism>
<keyword evidence="2" id="KW-1185">Reference proteome</keyword>
<dbReference type="EMBL" id="BLIR01000001">
    <property type="protein sequence ID" value="GFE40355.1"/>
    <property type="molecule type" value="Genomic_DNA"/>
</dbReference>
<name>A0A640V0B9_9ACTN</name>
<dbReference type="Proteomes" id="UP000431826">
    <property type="component" value="Unassembled WGS sequence"/>
</dbReference>
<evidence type="ECO:0000313" key="1">
    <source>
        <dbReference type="EMBL" id="GFE40355.1"/>
    </source>
</evidence>
<evidence type="ECO:0000313" key="2">
    <source>
        <dbReference type="Proteomes" id="UP000431826"/>
    </source>
</evidence>
<dbReference type="AlphaFoldDB" id="A0A640V0B9"/>
<proteinExistence type="predicted"/>
<accession>A0A640V0B9</accession>
<reference evidence="1 2" key="1">
    <citation type="submission" date="2019-12" db="EMBL/GenBank/DDBJ databases">
        <title>Whole genome shotgun sequence of Streptomyces tubercidicus NBRC 13090.</title>
        <authorList>
            <person name="Ichikawa N."/>
            <person name="Kimura A."/>
            <person name="Kitahashi Y."/>
            <person name="Komaki H."/>
            <person name="Tamura T."/>
        </authorList>
    </citation>
    <scope>NUCLEOTIDE SEQUENCE [LARGE SCALE GENOMIC DNA]</scope>
    <source>
        <strain evidence="1 2">NBRC 13090</strain>
    </source>
</reference>
<protein>
    <submittedName>
        <fullName evidence="1">Uncharacterized protein</fullName>
    </submittedName>
</protein>
<sequence length="125" mass="13481">MRTRAALRLGIAALRRRAALGGLRVAGLLGLVRGHLGGRGLLILRTASEHNTQGYVLAAGEPWSDGHDPATARRAIGALPGQKPFPIRTERTSRGLSGLSLLLAREEPRPAIVLEEERIRARTVR</sequence>
<comment type="caution">
    <text evidence="1">The sequence shown here is derived from an EMBL/GenBank/DDBJ whole genome shotgun (WGS) entry which is preliminary data.</text>
</comment>